<evidence type="ECO:0000256" key="1">
    <source>
        <dbReference type="SAM" id="MobiDB-lite"/>
    </source>
</evidence>
<proteinExistence type="predicted"/>
<reference evidence="2" key="1">
    <citation type="submission" date="2020-10" db="EMBL/GenBank/DDBJ databases">
        <authorList>
            <person name="Kusch S."/>
        </authorList>
    </citation>
    <scope>NUCLEOTIDE SEQUENCE</scope>
    <source>
        <strain evidence="2">SwB9</strain>
    </source>
</reference>
<keyword evidence="3" id="KW-1185">Reference proteome</keyword>
<gene>
    <name evidence="2" type="ORF">SCLTRI_LOCUS5145</name>
</gene>
<dbReference type="AlphaFoldDB" id="A0A8H2VUY7"/>
<evidence type="ECO:0000313" key="2">
    <source>
        <dbReference type="EMBL" id="CAD6445362.1"/>
    </source>
</evidence>
<accession>A0A8H2VUY7</accession>
<dbReference type="OrthoDB" id="3473721at2759"/>
<sequence>MMASRIDLVKEELGAGCIVNLHRDGVRNCLDGCVDTAKYCKLDSGSYGHPVLVLGVRVEEDSTYVTFVIISALGNDFPNFKTFLQKRACHLGDPDLLTPCSFGPKHLWKDEEKRYQLDYAVEPSGVNFTKRCYLLLPHRYTLKIDCFATFRPKKHQDNRITEHAYALRFTETSYNKVMEKMGLAKDNFVSTDDLKNRKGGATGTRAELSEPTSTPGSKSLPLFDYDKRLRTPTHSALAKRR</sequence>
<evidence type="ECO:0000313" key="3">
    <source>
        <dbReference type="Proteomes" id="UP000624404"/>
    </source>
</evidence>
<feature type="region of interest" description="Disordered" evidence="1">
    <location>
        <begin position="194"/>
        <end position="241"/>
    </location>
</feature>
<dbReference type="EMBL" id="CAJHIA010000014">
    <property type="protein sequence ID" value="CAD6445362.1"/>
    <property type="molecule type" value="Genomic_DNA"/>
</dbReference>
<protein>
    <submittedName>
        <fullName evidence="2">18a97fba-19ff-4db6-8930-f20536fa196d</fullName>
    </submittedName>
</protein>
<name>A0A8H2VUY7_9HELO</name>
<comment type="caution">
    <text evidence="2">The sequence shown here is derived from an EMBL/GenBank/DDBJ whole genome shotgun (WGS) entry which is preliminary data.</text>
</comment>
<dbReference type="Proteomes" id="UP000624404">
    <property type="component" value="Unassembled WGS sequence"/>
</dbReference>
<organism evidence="2 3">
    <name type="scientific">Sclerotinia trifoliorum</name>
    <dbReference type="NCBI Taxonomy" id="28548"/>
    <lineage>
        <taxon>Eukaryota</taxon>
        <taxon>Fungi</taxon>
        <taxon>Dikarya</taxon>
        <taxon>Ascomycota</taxon>
        <taxon>Pezizomycotina</taxon>
        <taxon>Leotiomycetes</taxon>
        <taxon>Helotiales</taxon>
        <taxon>Sclerotiniaceae</taxon>
        <taxon>Sclerotinia</taxon>
    </lineage>
</organism>